<proteinExistence type="predicted"/>
<evidence type="ECO:0000313" key="1">
    <source>
        <dbReference type="EMBL" id="RVW23720.1"/>
    </source>
</evidence>
<protein>
    <submittedName>
        <fullName evidence="1">Uncharacterized protein</fullName>
    </submittedName>
</protein>
<name>A0A438CKH7_VITVI</name>
<accession>A0A438CKH7</accession>
<dbReference type="AlphaFoldDB" id="A0A438CKH7"/>
<gene>
    <name evidence="1" type="ORF">CK203_100804</name>
</gene>
<organism evidence="1 2">
    <name type="scientific">Vitis vinifera</name>
    <name type="common">Grape</name>
    <dbReference type="NCBI Taxonomy" id="29760"/>
    <lineage>
        <taxon>Eukaryota</taxon>
        <taxon>Viridiplantae</taxon>
        <taxon>Streptophyta</taxon>
        <taxon>Embryophyta</taxon>
        <taxon>Tracheophyta</taxon>
        <taxon>Spermatophyta</taxon>
        <taxon>Magnoliopsida</taxon>
        <taxon>eudicotyledons</taxon>
        <taxon>Gunneridae</taxon>
        <taxon>Pentapetalae</taxon>
        <taxon>rosids</taxon>
        <taxon>Vitales</taxon>
        <taxon>Vitaceae</taxon>
        <taxon>Viteae</taxon>
        <taxon>Vitis</taxon>
    </lineage>
</organism>
<dbReference type="EMBL" id="QGNW01002188">
    <property type="protein sequence ID" value="RVW23720.1"/>
    <property type="molecule type" value="Genomic_DNA"/>
</dbReference>
<reference evidence="1 2" key="1">
    <citation type="journal article" date="2018" name="PLoS Genet.">
        <title>Population sequencing reveals clonal diversity and ancestral inbreeding in the grapevine cultivar Chardonnay.</title>
        <authorList>
            <person name="Roach M.J."/>
            <person name="Johnson D.L."/>
            <person name="Bohlmann J."/>
            <person name="van Vuuren H.J."/>
            <person name="Jones S.J."/>
            <person name="Pretorius I.S."/>
            <person name="Schmidt S.A."/>
            <person name="Borneman A.R."/>
        </authorList>
    </citation>
    <scope>NUCLEOTIDE SEQUENCE [LARGE SCALE GENOMIC DNA]</scope>
    <source>
        <strain evidence="2">cv. Chardonnay</strain>
        <tissue evidence="1">Leaf</tissue>
    </source>
</reference>
<sequence length="101" mass="11362">MSNCAPGDTLMAKGDKFSLHQCPKMNLRRRIWRVSLCLGSRKSHVCTSLYASGYVHCWNVRSSHLEIMGYSDSDLLDVLTVGDPLQATSSCWLEEQFHGKV</sequence>
<comment type="caution">
    <text evidence="1">The sequence shown here is derived from an EMBL/GenBank/DDBJ whole genome shotgun (WGS) entry which is preliminary data.</text>
</comment>
<evidence type="ECO:0000313" key="2">
    <source>
        <dbReference type="Proteomes" id="UP000288805"/>
    </source>
</evidence>
<dbReference type="Proteomes" id="UP000288805">
    <property type="component" value="Unassembled WGS sequence"/>
</dbReference>